<comment type="caution">
    <text evidence="2">The sequence shown here is derived from an EMBL/GenBank/DDBJ whole genome shotgun (WGS) entry which is preliminary data.</text>
</comment>
<evidence type="ECO:0000256" key="1">
    <source>
        <dbReference type="SAM" id="Phobius"/>
    </source>
</evidence>
<gene>
    <name evidence="2" type="ORF">H2O64_16855</name>
</gene>
<evidence type="ECO:0008006" key="4">
    <source>
        <dbReference type="Google" id="ProtNLM"/>
    </source>
</evidence>
<evidence type="ECO:0000313" key="2">
    <source>
        <dbReference type="EMBL" id="MBC8756347.1"/>
    </source>
</evidence>
<proteinExistence type="predicted"/>
<evidence type="ECO:0000313" key="3">
    <source>
        <dbReference type="Proteomes" id="UP000619238"/>
    </source>
</evidence>
<dbReference type="RefSeq" id="WP_187563389.1">
    <property type="nucleotide sequence ID" value="NZ_JACGWS010000011.1"/>
</dbReference>
<protein>
    <recommendedName>
        <fullName evidence="4">DUF4252 domain-containing protein</fullName>
    </recommendedName>
</protein>
<keyword evidence="1" id="KW-0812">Transmembrane</keyword>
<dbReference type="EMBL" id="JACGWS010000011">
    <property type="protein sequence ID" value="MBC8756347.1"/>
    <property type="molecule type" value="Genomic_DNA"/>
</dbReference>
<keyword evidence="1" id="KW-1133">Transmembrane helix</keyword>
<reference evidence="2 3" key="1">
    <citation type="submission" date="2020-07" db="EMBL/GenBank/DDBJ databases">
        <title>Description of Kordia aestuariivivens sp. nov., isolated from a tidal flat.</title>
        <authorList>
            <person name="Park S."/>
            <person name="Yoon J.-H."/>
        </authorList>
    </citation>
    <scope>NUCLEOTIDE SEQUENCE [LARGE SCALE GENOMIC DNA]</scope>
    <source>
        <strain evidence="2 3">YSTF-M3</strain>
    </source>
</reference>
<feature type="transmembrane region" description="Helical" evidence="1">
    <location>
        <begin position="6"/>
        <end position="24"/>
    </location>
</feature>
<name>A0ABR7QCP6_9FLAO</name>
<sequence>MKYIKWIIIPISLIIVFGFTSHIIQSSNNHSELYTKGNNAYKNKNYVDALKYLYSYKVINEQKLSNEHKDFLTKLNKAILDCERKLRQKLIVIRENENQTTRSYFNGNGYEIPEYLREFVKNQNLDKPVTILGGIDSKLPEAYNEYLKNAKLNGLENINFVIMKDNKLVIDQTALSKYLDDNKENKPQLESINKAIEFQLNYQQILLNKKQNVIKQEGN</sequence>
<accession>A0ABR7QCP6</accession>
<dbReference type="Proteomes" id="UP000619238">
    <property type="component" value="Unassembled WGS sequence"/>
</dbReference>
<keyword evidence="3" id="KW-1185">Reference proteome</keyword>
<keyword evidence="1" id="KW-0472">Membrane</keyword>
<organism evidence="2 3">
    <name type="scientific">Kordia aestuariivivens</name>
    <dbReference type="NCBI Taxonomy" id="2759037"/>
    <lineage>
        <taxon>Bacteria</taxon>
        <taxon>Pseudomonadati</taxon>
        <taxon>Bacteroidota</taxon>
        <taxon>Flavobacteriia</taxon>
        <taxon>Flavobacteriales</taxon>
        <taxon>Flavobacteriaceae</taxon>
        <taxon>Kordia</taxon>
    </lineage>
</organism>